<protein>
    <submittedName>
        <fullName evidence="2">Uncharacterized protein</fullName>
    </submittedName>
</protein>
<evidence type="ECO:0000256" key="1">
    <source>
        <dbReference type="SAM" id="MobiDB-lite"/>
    </source>
</evidence>
<reference evidence="2" key="1">
    <citation type="submission" date="2018-05" db="EMBL/GenBank/DDBJ databases">
        <title>Draft genome of Mucuna pruriens seed.</title>
        <authorList>
            <person name="Nnadi N.E."/>
            <person name="Vos R."/>
            <person name="Hasami M.H."/>
            <person name="Devisetty U.K."/>
            <person name="Aguiy J.C."/>
        </authorList>
    </citation>
    <scope>NUCLEOTIDE SEQUENCE [LARGE SCALE GENOMIC DNA]</scope>
    <source>
        <strain evidence="2">JCA_2017</strain>
    </source>
</reference>
<evidence type="ECO:0000313" key="2">
    <source>
        <dbReference type="EMBL" id="RDX84782.1"/>
    </source>
</evidence>
<evidence type="ECO:0000313" key="3">
    <source>
        <dbReference type="Proteomes" id="UP000257109"/>
    </source>
</evidence>
<proteinExistence type="predicted"/>
<accession>A0A371G2K3</accession>
<name>A0A371G2K3_MUCPR</name>
<comment type="caution">
    <text evidence="2">The sequence shown here is derived from an EMBL/GenBank/DDBJ whole genome shotgun (WGS) entry which is preliminary data.</text>
</comment>
<gene>
    <name evidence="2" type="ORF">CR513_34119</name>
</gene>
<feature type="non-terminal residue" evidence="2">
    <location>
        <position position="1"/>
    </location>
</feature>
<feature type="region of interest" description="Disordered" evidence="1">
    <location>
        <begin position="1"/>
        <end position="27"/>
    </location>
</feature>
<sequence>MAVEKAIQQQDPSITFSDEDYEGTVPHQDDSMVVSVITAKYKKLGLPESDLEECPQHPDWIRRRTNRNSWSD</sequence>
<feature type="region of interest" description="Disordered" evidence="1">
    <location>
        <begin position="49"/>
        <end position="72"/>
    </location>
</feature>
<dbReference type="AlphaFoldDB" id="A0A371G2K3"/>
<dbReference type="EMBL" id="QJKJ01006953">
    <property type="protein sequence ID" value="RDX84782.1"/>
    <property type="molecule type" value="Genomic_DNA"/>
</dbReference>
<organism evidence="2 3">
    <name type="scientific">Mucuna pruriens</name>
    <name type="common">Velvet bean</name>
    <name type="synonym">Dolichos pruriens</name>
    <dbReference type="NCBI Taxonomy" id="157652"/>
    <lineage>
        <taxon>Eukaryota</taxon>
        <taxon>Viridiplantae</taxon>
        <taxon>Streptophyta</taxon>
        <taxon>Embryophyta</taxon>
        <taxon>Tracheophyta</taxon>
        <taxon>Spermatophyta</taxon>
        <taxon>Magnoliopsida</taxon>
        <taxon>eudicotyledons</taxon>
        <taxon>Gunneridae</taxon>
        <taxon>Pentapetalae</taxon>
        <taxon>rosids</taxon>
        <taxon>fabids</taxon>
        <taxon>Fabales</taxon>
        <taxon>Fabaceae</taxon>
        <taxon>Papilionoideae</taxon>
        <taxon>50 kb inversion clade</taxon>
        <taxon>NPAAA clade</taxon>
        <taxon>indigoferoid/millettioid clade</taxon>
        <taxon>Phaseoleae</taxon>
        <taxon>Mucuna</taxon>
    </lineage>
</organism>
<feature type="compositionally biased region" description="Polar residues" evidence="1">
    <location>
        <begin position="7"/>
        <end position="16"/>
    </location>
</feature>
<dbReference type="Proteomes" id="UP000257109">
    <property type="component" value="Unassembled WGS sequence"/>
</dbReference>
<keyword evidence="3" id="KW-1185">Reference proteome</keyword>
<dbReference type="OrthoDB" id="1745575at2759"/>